<dbReference type="EMBL" id="MCFG01000703">
    <property type="protein sequence ID" value="ORX58656.1"/>
    <property type="molecule type" value="Genomic_DNA"/>
</dbReference>
<reference evidence="1 2" key="1">
    <citation type="submission" date="2016-08" db="EMBL/GenBank/DDBJ databases">
        <title>A Parts List for Fungal Cellulosomes Revealed by Comparative Genomics.</title>
        <authorList>
            <consortium name="DOE Joint Genome Institute"/>
            <person name="Haitjema C.H."/>
            <person name="Gilmore S.P."/>
            <person name="Henske J.K."/>
            <person name="Solomon K.V."/>
            <person name="De Groot R."/>
            <person name="Kuo A."/>
            <person name="Mondo S.J."/>
            <person name="Salamov A.A."/>
            <person name="Labutti K."/>
            <person name="Zhao Z."/>
            <person name="Chiniquy J."/>
            <person name="Barry K."/>
            <person name="Brewer H.M."/>
            <person name="Purvine S.O."/>
            <person name="Wright A.T."/>
            <person name="Boxma B."/>
            <person name="Van Alen T."/>
            <person name="Hackstein J.H."/>
            <person name="Baker S.E."/>
            <person name="Grigoriev I.V."/>
            <person name="O'Malley M.A."/>
        </authorList>
    </citation>
    <scope>NUCLEOTIDE SEQUENCE [LARGE SCALE GENOMIC DNA]</scope>
    <source>
        <strain evidence="1 2">S4</strain>
    </source>
</reference>
<protein>
    <submittedName>
        <fullName evidence="1">Uncharacterized protein</fullName>
    </submittedName>
</protein>
<evidence type="ECO:0000313" key="1">
    <source>
        <dbReference type="EMBL" id="ORX58656.1"/>
    </source>
</evidence>
<accession>A0A1Y1VL75</accession>
<comment type="caution">
    <text evidence="1">The sequence shown here is derived from an EMBL/GenBank/DDBJ whole genome shotgun (WGS) entry which is preliminary data.</text>
</comment>
<evidence type="ECO:0000313" key="2">
    <source>
        <dbReference type="Proteomes" id="UP000193944"/>
    </source>
</evidence>
<dbReference type="Proteomes" id="UP000193944">
    <property type="component" value="Unassembled WGS sequence"/>
</dbReference>
<dbReference type="AlphaFoldDB" id="A0A1Y1VL75"/>
<proteinExistence type="predicted"/>
<sequence>MRYSKINYDNLAVNKSKLKPKDKETVLEFYVLTKQGKLWQIFLNMDEEAINFKKNTLKDEDGKYTRL</sequence>
<name>A0A1Y1VL75_9FUNG</name>
<organism evidence="1 2">
    <name type="scientific">Anaeromyces robustus</name>
    <dbReference type="NCBI Taxonomy" id="1754192"/>
    <lineage>
        <taxon>Eukaryota</taxon>
        <taxon>Fungi</taxon>
        <taxon>Fungi incertae sedis</taxon>
        <taxon>Chytridiomycota</taxon>
        <taxon>Chytridiomycota incertae sedis</taxon>
        <taxon>Neocallimastigomycetes</taxon>
        <taxon>Neocallimastigales</taxon>
        <taxon>Neocallimastigaceae</taxon>
        <taxon>Anaeromyces</taxon>
    </lineage>
</organism>
<gene>
    <name evidence="1" type="ORF">BCR32DRAFT_288051</name>
</gene>
<keyword evidence="2" id="KW-1185">Reference proteome</keyword>
<reference evidence="1 2" key="2">
    <citation type="submission" date="2016-08" db="EMBL/GenBank/DDBJ databases">
        <title>Pervasive Adenine N6-methylation of Active Genes in Fungi.</title>
        <authorList>
            <consortium name="DOE Joint Genome Institute"/>
            <person name="Mondo S.J."/>
            <person name="Dannebaum R.O."/>
            <person name="Kuo R.C."/>
            <person name="Labutti K."/>
            <person name="Haridas S."/>
            <person name="Kuo A."/>
            <person name="Salamov A."/>
            <person name="Ahrendt S.R."/>
            <person name="Lipzen A."/>
            <person name="Sullivan W."/>
            <person name="Andreopoulos W.B."/>
            <person name="Clum A."/>
            <person name="Lindquist E."/>
            <person name="Daum C."/>
            <person name="Ramamoorthy G.K."/>
            <person name="Gryganskyi A."/>
            <person name="Culley D."/>
            <person name="Magnuson J.K."/>
            <person name="James T.Y."/>
            <person name="O'Malley M.A."/>
            <person name="Stajich J.E."/>
            <person name="Spatafora J.W."/>
            <person name="Visel A."/>
            <person name="Grigoriev I.V."/>
        </authorList>
    </citation>
    <scope>NUCLEOTIDE SEQUENCE [LARGE SCALE GENOMIC DNA]</scope>
    <source>
        <strain evidence="1 2">S4</strain>
    </source>
</reference>